<proteinExistence type="predicted"/>
<gene>
    <name evidence="1" type="ORF">AKJ56_02020</name>
</gene>
<evidence type="ECO:0000313" key="2">
    <source>
        <dbReference type="Proteomes" id="UP000070175"/>
    </source>
</evidence>
<sequence length="133" mass="15643">MQEQEVQEEEYDIPRLTGNIIEIVGNSFCSACHAERADDFQLADDIQMARQTMLDALFPEIKSFEYWCVFKHLCSLIVDSYEQIYKNKRNGDPYEGAFKALKMYLNRAKYVWAAMLTNDEEFATKYAKPEEER</sequence>
<dbReference type="EMBL" id="LHYJ01000033">
    <property type="protein sequence ID" value="KXB08004.1"/>
    <property type="molecule type" value="Genomic_DNA"/>
</dbReference>
<evidence type="ECO:0000313" key="1">
    <source>
        <dbReference type="EMBL" id="KXB08004.1"/>
    </source>
</evidence>
<dbReference type="AlphaFoldDB" id="A0A133VNI5"/>
<reference evidence="1 2" key="1">
    <citation type="journal article" date="2016" name="Sci. Rep.">
        <title>Metabolic traits of an uncultured archaeal lineage -MSBL1- from brine pools of the Red Sea.</title>
        <authorList>
            <person name="Mwirichia R."/>
            <person name="Alam I."/>
            <person name="Rashid M."/>
            <person name="Vinu M."/>
            <person name="Ba-Alawi W."/>
            <person name="Anthony Kamau A."/>
            <person name="Kamanda Ngugi D."/>
            <person name="Goker M."/>
            <person name="Klenk H.P."/>
            <person name="Bajic V."/>
            <person name="Stingl U."/>
        </authorList>
    </citation>
    <scope>NUCLEOTIDE SEQUENCE [LARGE SCALE GENOMIC DNA]</scope>
    <source>
        <strain evidence="1">SCGC-AAA382N08</strain>
    </source>
</reference>
<protein>
    <submittedName>
        <fullName evidence="1">Uncharacterized protein</fullName>
    </submittedName>
</protein>
<name>A0A133VNI5_9EURY</name>
<organism evidence="1 2">
    <name type="scientific">candidate division MSBL1 archaeon SCGC-AAA382N08</name>
    <dbReference type="NCBI Taxonomy" id="1698285"/>
    <lineage>
        <taxon>Archaea</taxon>
        <taxon>Methanobacteriati</taxon>
        <taxon>Methanobacteriota</taxon>
        <taxon>candidate division MSBL1</taxon>
    </lineage>
</organism>
<accession>A0A133VNI5</accession>
<dbReference type="Proteomes" id="UP000070175">
    <property type="component" value="Unassembled WGS sequence"/>
</dbReference>
<comment type="caution">
    <text evidence="1">The sequence shown here is derived from an EMBL/GenBank/DDBJ whole genome shotgun (WGS) entry which is preliminary data.</text>
</comment>
<keyword evidence="2" id="KW-1185">Reference proteome</keyword>